<feature type="transmembrane region" description="Helical" evidence="7">
    <location>
        <begin position="266"/>
        <end position="286"/>
    </location>
</feature>
<evidence type="ECO:0000256" key="2">
    <source>
        <dbReference type="ARBA" id="ARBA00010157"/>
    </source>
</evidence>
<name>A0AA37UWI0_9MYCO</name>
<dbReference type="PANTHER" id="PTHR33406:SF6">
    <property type="entry name" value="MEMBRANE PROTEIN YDGH-RELATED"/>
    <property type="match status" value="1"/>
</dbReference>
<evidence type="ECO:0000256" key="1">
    <source>
        <dbReference type="ARBA" id="ARBA00004651"/>
    </source>
</evidence>
<proteinExistence type="inferred from homology"/>
<evidence type="ECO:0000256" key="6">
    <source>
        <dbReference type="ARBA" id="ARBA00023136"/>
    </source>
</evidence>
<evidence type="ECO:0000313" key="10">
    <source>
        <dbReference type="EMBL" id="GKU74752.1"/>
    </source>
</evidence>
<dbReference type="InterPro" id="IPR004869">
    <property type="entry name" value="MMPL_dom"/>
</dbReference>
<reference evidence="10" key="4">
    <citation type="submission" date="2022-04" db="EMBL/GenBank/DDBJ databases">
        <authorList>
            <person name="Komine T."/>
            <person name="Fukano H."/>
            <person name="Wada S."/>
        </authorList>
    </citation>
    <scope>NUCLEOTIDE SEQUENCE</scope>
    <source>
        <strain evidence="10">NJB18185</strain>
    </source>
</reference>
<keyword evidence="3" id="KW-1003">Cell membrane</keyword>
<reference evidence="11" key="2">
    <citation type="submission" date="2018-04" db="EMBL/GenBank/DDBJ databases">
        <title>Draft genome sequence of Mycobacterium montefiorense isolated from Japanese black salamander.</title>
        <authorList>
            <person name="Fukano H."/>
            <person name="Yoshida M."/>
            <person name="Shimizu A."/>
            <person name="Iwao H."/>
            <person name="Kurata O."/>
            <person name="Katayama Y."/>
            <person name="Omatsu T."/>
            <person name="Mizutani T."/>
            <person name="Wada S."/>
            <person name="Hoshino Y."/>
        </authorList>
    </citation>
    <scope>NUCLEOTIDE SEQUENCE [LARGE SCALE GENOMIC DNA]</scope>
    <source>
        <strain evidence="11">BS</strain>
    </source>
</reference>
<dbReference type="Proteomes" id="UP001139505">
    <property type="component" value="Unassembled WGS sequence"/>
</dbReference>
<comment type="similarity">
    <text evidence="2">Belongs to the resistance-nodulation-cell division (RND) (TC 2.A.6) family. MmpL subfamily.</text>
</comment>
<comment type="subcellular location">
    <subcellularLocation>
        <location evidence="1">Cell membrane</location>
        <topology evidence="1">Multi-pass membrane protein</topology>
    </subcellularLocation>
</comment>
<evidence type="ECO:0000313" key="11">
    <source>
        <dbReference type="Proteomes" id="UP000245060"/>
    </source>
</evidence>
<comment type="caution">
    <text evidence="10">The sequence shown here is derived from an EMBL/GenBank/DDBJ whole genome shotgun (WGS) entry which is preliminary data.</text>
</comment>
<evidence type="ECO:0000256" key="3">
    <source>
        <dbReference type="ARBA" id="ARBA00022475"/>
    </source>
</evidence>
<keyword evidence="5 7" id="KW-1133">Transmembrane helix</keyword>
<dbReference type="PANTHER" id="PTHR33406">
    <property type="entry name" value="MEMBRANE PROTEIN MJ1562-RELATED"/>
    <property type="match status" value="1"/>
</dbReference>
<reference evidence="10" key="3">
    <citation type="journal article" date="2022" name="Microbiol. Resour. Announc.">
        <title>Draft Genome Sequences of Eight Mycobacterium montefiorense Strains Isolated from Salamanders in Captivity.</title>
        <authorList>
            <person name="Komine T."/>
            <person name="Ihara H."/>
            <person name="Fukano H."/>
            <person name="Hoshino Y."/>
            <person name="Kurata O."/>
            <person name="Wada S."/>
        </authorList>
    </citation>
    <scope>NUCLEOTIDE SEQUENCE</scope>
    <source>
        <strain evidence="10">NJB18185</strain>
    </source>
</reference>
<dbReference type="AlphaFoldDB" id="A0AA37UWI0"/>
<dbReference type="Gene3D" id="1.20.1640.10">
    <property type="entry name" value="Multidrug efflux transporter AcrB transmembrane domain"/>
    <property type="match status" value="1"/>
</dbReference>
<evidence type="ECO:0000256" key="4">
    <source>
        <dbReference type="ARBA" id="ARBA00022692"/>
    </source>
</evidence>
<reference evidence="9" key="1">
    <citation type="journal article" date="2018" name="Genome Announc.">
        <title>Draft Genome Sequence of Mycobacterium montefiorense Isolated from Japanese Black Salamander (Hynobius nigrescens).</title>
        <authorList>
            <person name="Fukano H."/>
            <person name="Yoshida M."/>
            <person name="Shimizu A."/>
            <person name="Iwao H."/>
            <person name="Katayama Y."/>
            <person name="Omatsu T."/>
            <person name="Mizutani T."/>
            <person name="Kurata O."/>
            <person name="Wada S."/>
            <person name="Hoshino Y."/>
        </authorList>
    </citation>
    <scope>NUCLEOTIDE SEQUENCE</scope>
    <source>
        <strain evidence="9">BS</strain>
    </source>
</reference>
<keyword evidence="6 7" id="KW-0472">Membrane</keyword>
<keyword evidence="4 7" id="KW-0812">Transmembrane</keyword>
<dbReference type="GO" id="GO:0005886">
    <property type="term" value="C:plasma membrane"/>
    <property type="evidence" value="ECO:0007669"/>
    <property type="project" value="UniProtKB-SubCell"/>
</dbReference>
<evidence type="ECO:0000259" key="8">
    <source>
        <dbReference type="Pfam" id="PF03176"/>
    </source>
</evidence>
<feature type="domain" description="Membrane transport protein MMPL" evidence="8">
    <location>
        <begin position="68"/>
        <end position="297"/>
    </location>
</feature>
<dbReference type="SUPFAM" id="SSF82866">
    <property type="entry name" value="Multidrug efflux transporter AcrB transmembrane domain"/>
    <property type="match status" value="1"/>
</dbReference>
<accession>A0AA37UWI0</accession>
<dbReference type="EMBL" id="BFCH01000007">
    <property type="protein sequence ID" value="GBG36600.1"/>
    <property type="molecule type" value="Genomic_DNA"/>
</dbReference>
<organism evidence="10 12">
    <name type="scientific">Mycobacterium montefiorense</name>
    <dbReference type="NCBI Taxonomy" id="154654"/>
    <lineage>
        <taxon>Bacteria</taxon>
        <taxon>Bacillati</taxon>
        <taxon>Actinomycetota</taxon>
        <taxon>Actinomycetes</taxon>
        <taxon>Mycobacteriales</taxon>
        <taxon>Mycobacteriaceae</taxon>
        <taxon>Mycobacterium</taxon>
        <taxon>Mycobacterium simiae complex</taxon>
    </lineage>
</organism>
<dbReference type="Proteomes" id="UP000245060">
    <property type="component" value="Unassembled WGS sequence"/>
</dbReference>
<keyword evidence="11" id="KW-1185">Reference proteome</keyword>
<dbReference type="InterPro" id="IPR050545">
    <property type="entry name" value="Mycobact_MmpL"/>
</dbReference>
<sequence>MTSDARDAEDTDEIPVPQRTVVERKPRVARTLRVLALPIIVVWLLIAVGVNVFVPQLEKVAEDVSVPLSPSDAPSVTGMKHIGEKFKEYDSDNLVLVTLVGDKPLGEEAHRYYDDLVTKLQQDHEYVEHALNFWGQRFTSSGVESYDHKAAYVQVNLRGDQGGAVGDKSVAAVRKIVADSKPPPGVKAYVAGQGALTADTIVVGDASLAKMTIITIIIIAIMLIFVYRSIGTVLLTMVILFVGLATGRGVVALLGETGIMGLSTFAVNLLTALAIAAGTDYAIFMVGRYQEGRARGWTAKPPTTTPSPGSPRWCWVRV</sequence>
<protein>
    <recommendedName>
        <fullName evidence="8">Membrane transport protein MMPL domain-containing protein</fullName>
    </recommendedName>
</protein>
<evidence type="ECO:0000256" key="7">
    <source>
        <dbReference type="SAM" id="Phobius"/>
    </source>
</evidence>
<evidence type="ECO:0000313" key="9">
    <source>
        <dbReference type="EMBL" id="GBG36600.1"/>
    </source>
</evidence>
<dbReference type="Pfam" id="PF03176">
    <property type="entry name" value="MMPL"/>
    <property type="match status" value="1"/>
</dbReference>
<gene>
    <name evidence="9" type="ORF">MmonteBS_09720</name>
    <name evidence="10" type="ORF">NJB18185_45230</name>
</gene>
<feature type="transmembrane region" description="Helical" evidence="7">
    <location>
        <begin position="234"/>
        <end position="254"/>
    </location>
</feature>
<dbReference type="EMBL" id="BQYH01000063">
    <property type="protein sequence ID" value="GKU74752.1"/>
    <property type="molecule type" value="Genomic_DNA"/>
</dbReference>
<feature type="transmembrane region" description="Helical" evidence="7">
    <location>
        <begin position="34"/>
        <end position="54"/>
    </location>
</feature>
<evidence type="ECO:0000256" key="5">
    <source>
        <dbReference type="ARBA" id="ARBA00022989"/>
    </source>
</evidence>
<evidence type="ECO:0000313" key="12">
    <source>
        <dbReference type="Proteomes" id="UP001139505"/>
    </source>
</evidence>
<feature type="transmembrane region" description="Helical" evidence="7">
    <location>
        <begin position="208"/>
        <end position="227"/>
    </location>
</feature>